<evidence type="ECO:0000256" key="1">
    <source>
        <dbReference type="ARBA" id="ARBA00004571"/>
    </source>
</evidence>
<dbReference type="InterPro" id="IPR008969">
    <property type="entry name" value="CarboxyPept-like_regulatory"/>
</dbReference>
<dbReference type="OrthoDB" id="9768177at2"/>
<evidence type="ECO:0000259" key="13">
    <source>
        <dbReference type="Pfam" id="PF00593"/>
    </source>
</evidence>
<proteinExistence type="inferred from homology"/>
<feature type="domain" description="TonB-dependent receptor plug" evidence="15">
    <location>
        <begin position="221"/>
        <end position="338"/>
    </location>
</feature>
<evidence type="ECO:0000313" key="17">
    <source>
        <dbReference type="Proteomes" id="UP000186917"/>
    </source>
</evidence>
<keyword evidence="9 10" id="KW-0998">Cell outer membrane</keyword>
<dbReference type="InterPro" id="IPR036942">
    <property type="entry name" value="Beta-barrel_TonB_sf"/>
</dbReference>
<evidence type="ECO:0000259" key="15">
    <source>
        <dbReference type="Pfam" id="PF07715"/>
    </source>
</evidence>
<dbReference type="RefSeq" id="WP_076377471.1">
    <property type="nucleotide sequence ID" value="NZ_AP017422.1"/>
</dbReference>
<dbReference type="PROSITE" id="PS52016">
    <property type="entry name" value="TONB_DEPENDENT_REC_3"/>
    <property type="match status" value="1"/>
</dbReference>
<dbReference type="SUPFAM" id="SSF56935">
    <property type="entry name" value="Porins"/>
    <property type="match status" value="1"/>
</dbReference>
<evidence type="ECO:0000313" key="16">
    <source>
        <dbReference type="EMBL" id="SIS90683.1"/>
    </source>
</evidence>
<reference evidence="17" key="1">
    <citation type="submission" date="2017-01" db="EMBL/GenBank/DDBJ databases">
        <authorList>
            <person name="Varghese N."/>
            <person name="Submissions S."/>
        </authorList>
    </citation>
    <scope>NUCLEOTIDE SEQUENCE [LARGE SCALE GENOMIC DNA]</scope>
    <source>
        <strain evidence="17">DSM 21054</strain>
    </source>
</reference>
<dbReference type="Gene3D" id="2.170.130.10">
    <property type="entry name" value="TonB-dependent receptor, plug domain"/>
    <property type="match status" value="1"/>
</dbReference>
<dbReference type="STRING" id="477680.SAMN05421788_10216"/>
<dbReference type="SUPFAM" id="SSF49464">
    <property type="entry name" value="Carboxypeptidase regulatory domain-like"/>
    <property type="match status" value="1"/>
</dbReference>
<dbReference type="InterPro" id="IPR023997">
    <property type="entry name" value="TonB-dep_OMP_SusC/RagA_CS"/>
</dbReference>
<dbReference type="EMBL" id="FTOR01000002">
    <property type="protein sequence ID" value="SIS90683.1"/>
    <property type="molecule type" value="Genomic_DNA"/>
</dbReference>
<keyword evidence="4" id="KW-0410">Iron transport</keyword>
<evidence type="ECO:0000256" key="3">
    <source>
        <dbReference type="ARBA" id="ARBA00022452"/>
    </source>
</evidence>
<sequence length="1088" mass="119793">MKLLLVMKLSAIFLLAATLQVSARSYSQKVSISGKDLSLSRVFELIKQQTGYAFVADQSVLAHAPAVTLNVKEAPLEEVLKTCLRNQALTYTITDNIIVIARSTSNKAADALNSYYVPPAAEQLTGTVEDEAGQPLAGVAVLLKAVKKTVQTDAQGRFVFANIAPGQYTLLFTNIGYADQQLTITLQAGMPPVRVILAPSVNKLDETVVKGYYQTSRKLNTGNVATVKSDDIARQPVGDPLAALQGRVAGLFVNASNGLPGAGFTVRLRGQNSLVNGNDPLYIIDGVPYTSDPLDQFTSANGKQSPLSLINPADIERMDILKDADATAIYGSRGANGVILITTRKGKAGKTQFNFNVYTGGSKVVHMLPMLNTTEYLQMRKEAFANDGITPNADNAPDLFTWSNQQSTDWQKYMFGHTGKVTQATASISGGSAQTHFMFSTTYRKENTVLAGDAGYQRGSAHLNIEHNSNDNRFNITASVNFTTDKNNSLSADITQFYDLSPNYPLYDSTGNYYWFKTTAQNPAAYLERKSISRTTNLLASSTIRYTLLPGLNLKTSLGYNQANSDVVQTYPDISLNPVTSTGSFSYFGNTTLRSYTIEPQVDYNIVAGPGKLQLLAGATWQQSVREGRNLLGENFPSDKLLEDIASAGSITNRNPGVYQFYRYTAGYGRANYNIQDKYIINATFRRDGSTRFGSGRRFGNFGALGAAWIFTNESFFPSNSIVSFGKLRASYGSSGNDQMGGYYDYLDSWSPVSYPYDGVSGLTPSRIANPYFSWERNKKLELALETGFFKDRILLNINYYRNISDNQILDYALSPQAGRPSVTVNFPATVLNTGLELELNTTNIQRKNFTWKTSVNFTLPSNKLQRYDDIANSSYNNVYVVGKSLTIVKGYQFTGVNPSTGVAEFQDVTGDNRVSEYDDYVVMGKTMPDYYGGLQNSFTYKNLQLDFLVQLVHQEGPTVHYSRLASPIGIMVNQDKDALRRWQKAGDITDIPRASLTAGNAAYDAYSNYYRLSTAAWGDASYIRLKNVSLRYDLSSYVKKWKLSGLSVYVLAQNLFTITSYDGFDPETQGRVLPPLKTITAGLQLSF</sequence>
<dbReference type="Gene3D" id="2.60.40.1120">
    <property type="entry name" value="Carboxypeptidase-like, regulatory domain"/>
    <property type="match status" value="1"/>
</dbReference>
<dbReference type="GO" id="GO:0009279">
    <property type="term" value="C:cell outer membrane"/>
    <property type="evidence" value="ECO:0007669"/>
    <property type="project" value="UniProtKB-SubCell"/>
</dbReference>
<accession>A0A173MIE5</accession>
<keyword evidence="4" id="KW-0406">Ion transport</keyword>
<dbReference type="AlphaFoldDB" id="A0A173MIE5"/>
<evidence type="ECO:0000256" key="6">
    <source>
        <dbReference type="ARBA" id="ARBA00023004"/>
    </source>
</evidence>
<dbReference type="InterPro" id="IPR011662">
    <property type="entry name" value="Secretin/TonB_short_N"/>
</dbReference>
<dbReference type="KEGG" id="fln:FLA_3388"/>
<feature type="domain" description="Secretin/TonB short N-terminal" evidence="14">
    <location>
        <begin position="52"/>
        <end position="102"/>
    </location>
</feature>
<evidence type="ECO:0000259" key="14">
    <source>
        <dbReference type="Pfam" id="PF07660"/>
    </source>
</evidence>
<dbReference type="InterPro" id="IPR039426">
    <property type="entry name" value="TonB-dep_rcpt-like"/>
</dbReference>
<name>A0A173MIE5_9BACT</name>
<dbReference type="Pfam" id="PF13715">
    <property type="entry name" value="CarbopepD_reg_2"/>
    <property type="match status" value="1"/>
</dbReference>
<keyword evidence="5 10" id="KW-0812">Transmembrane</keyword>
<dbReference type="InterPro" id="IPR023996">
    <property type="entry name" value="TonB-dep_OMP_SusC/RagA"/>
</dbReference>
<evidence type="ECO:0000256" key="4">
    <source>
        <dbReference type="ARBA" id="ARBA00022496"/>
    </source>
</evidence>
<dbReference type="Pfam" id="PF07715">
    <property type="entry name" value="Plug"/>
    <property type="match status" value="1"/>
</dbReference>
<evidence type="ECO:0000256" key="10">
    <source>
        <dbReference type="PROSITE-ProRule" id="PRU01360"/>
    </source>
</evidence>
<dbReference type="NCBIfam" id="TIGR04056">
    <property type="entry name" value="OMP_RagA_SusC"/>
    <property type="match status" value="1"/>
</dbReference>
<dbReference type="Gene3D" id="2.40.170.20">
    <property type="entry name" value="TonB-dependent receptor, beta-barrel domain"/>
    <property type="match status" value="1"/>
</dbReference>
<comment type="similarity">
    <text evidence="10 11">Belongs to the TonB-dependent receptor family.</text>
</comment>
<evidence type="ECO:0000256" key="2">
    <source>
        <dbReference type="ARBA" id="ARBA00022448"/>
    </source>
</evidence>
<feature type="chain" id="PRO_5030023009" evidence="12">
    <location>
        <begin position="24"/>
        <end position="1088"/>
    </location>
</feature>
<dbReference type="InterPro" id="IPR037066">
    <property type="entry name" value="Plug_dom_sf"/>
</dbReference>
<evidence type="ECO:0000256" key="9">
    <source>
        <dbReference type="ARBA" id="ARBA00023237"/>
    </source>
</evidence>
<dbReference type="InterPro" id="IPR000531">
    <property type="entry name" value="Beta-barrel_TonB"/>
</dbReference>
<feature type="signal peptide" evidence="12">
    <location>
        <begin position="1"/>
        <end position="23"/>
    </location>
</feature>
<keyword evidence="8 10" id="KW-0472">Membrane</keyword>
<evidence type="ECO:0000256" key="11">
    <source>
        <dbReference type="RuleBase" id="RU003357"/>
    </source>
</evidence>
<dbReference type="Pfam" id="PF00593">
    <property type="entry name" value="TonB_dep_Rec_b-barrel"/>
    <property type="match status" value="1"/>
</dbReference>
<evidence type="ECO:0000256" key="7">
    <source>
        <dbReference type="ARBA" id="ARBA00023077"/>
    </source>
</evidence>
<keyword evidence="2 10" id="KW-0813">Transport</keyword>
<keyword evidence="12" id="KW-0732">Signal</keyword>
<keyword evidence="7 11" id="KW-0798">TonB box</keyword>
<feature type="domain" description="TonB-dependent receptor-like beta-barrel" evidence="13">
    <location>
        <begin position="493"/>
        <end position="1050"/>
    </location>
</feature>
<dbReference type="NCBIfam" id="TIGR04057">
    <property type="entry name" value="SusC_RagA_signa"/>
    <property type="match status" value="1"/>
</dbReference>
<dbReference type="GO" id="GO:0006826">
    <property type="term" value="P:iron ion transport"/>
    <property type="evidence" value="ECO:0007669"/>
    <property type="project" value="UniProtKB-KW"/>
</dbReference>
<keyword evidence="3 10" id="KW-1134">Transmembrane beta strand</keyword>
<keyword evidence="6" id="KW-0408">Iron</keyword>
<dbReference type="Proteomes" id="UP000186917">
    <property type="component" value="Unassembled WGS sequence"/>
</dbReference>
<comment type="subcellular location">
    <subcellularLocation>
        <location evidence="1 10">Cell outer membrane</location>
        <topology evidence="1 10">Multi-pass membrane protein</topology>
    </subcellularLocation>
</comment>
<dbReference type="InterPro" id="IPR012910">
    <property type="entry name" value="Plug_dom"/>
</dbReference>
<organism evidence="16 17">
    <name type="scientific">Filimonas lacunae</name>
    <dbReference type="NCBI Taxonomy" id="477680"/>
    <lineage>
        <taxon>Bacteria</taxon>
        <taxon>Pseudomonadati</taxon>
        <taxon>Bacteroidota</taxon>
        <taxon>Chitinophagia</taxon>
        <taxon>Chitinophagales</taxon>
        <taxon>Chitinophagaceae</taxon>
        <taxon>Filimonas</taxon>
    </lineage>
</organism>
<evidence type="ECO:0000256" key="8">
    <source>
        <dbReference type="ARBA" id="ARBA00023136"/>
    </source>
</evidence>
<evidence type="ECO:0000256" key="5">
    <source>
        <dbReference type="ARBA" id="ARBA00022692"/>
    </source>
</evidence>
<gene>
    <name evidence="16" type="ORF">SAMN05421788_10216</name>
</gene>
<keyword evidence="17" id="KW-1185">Reference proteome</keyword>
<protein>
    <submittedName>
        <fullName evidence="16">TonB-linked outer membrane protein, SusC/RagA family</fullName>
    </submittedName>
</protein>
<dbReference type="Pfam" id="PF07660">
    <property type="entry name" value="STN"/>
    <property type="match status" value="1"/>
</dbReference>
<evidence type="ECO:0000256" key="12">
    <source>
        <dbReference type="SAM" id="SignalP"/>
    </source>
</evidence>